<proteinExistence type="predicted"/>
<dbReference type="AlphaFoldDB" id="A0A5N5TKA8"/>
<name>A0A5N5TKA8_9CRUS</name>
<sequence>MIQRECHCSNSINDLLLALQSDLPRCNPTNLTQDLCRQLQIKKSTTDRKLCDVIYTPLISTNYVNTKFFNIVKNVKGIYVGDDVCSQ</sequence>
<gene>
    <name evidence="1" type="ORF">Anas_02334</name>
</gene>
<comment type="caution">
    <text evidence="1">The sequence shown here is derived from an EMBL/GenBank/DDBJ whole genome shotgun (WGS) entry which is preliminary data.</text>
</comment>
<evidence type="ECO:0000313" key="1">
    <source>
        <dbReference type="EMBL" id="KAB7506600.1"/>
    </source>
</evidence>
<evidence type="ECO:0000313" key="2">
    <source>
        <dbReference type="Proteomes" id="UP000326759"/>
    </source>
</evidence>
<dbReference type="EMBL" id="SEYY01000728">
    <property type="protein sequence ID" value="KAB7506600.1"/>
    <property type="molecule type" value="Genomic_DNA"/>
</dbReference>
<organism evidence="1 2">
    <name type="scientific">Armadillidium nasatum</name>
    <dbReference type="NCBI Taxonomy" id="96803"/>
    <lineage>
        <taxon>Eukaryota</taxon>
        <taxon>Metazoa</taxon>
        <taxon>Ecdysozoa</taxon>
        <taxon>Arthropoda</taxon>
        <taxon>Crustacea</taxon>
        <taxon>Multicrustacea</taxon>
        <taxon>Malacostraca</taxon>
        <taxon>Eumalacostraca</taxon>
        <taxon>Peracarida</taxon>
        <taxon>Isopoda</taxon>
        <taxon>Oniscidea</taxon>
        <taxon>Crinocheta</taxon>
        <taxon>Armadillidiidae</taxon>
        <taxon>Armadillidium</taxon>
    </lineage>
</organism>
<reference evidence="1 2" key="1">
    <citation type="journal article" date="2019" name="PLoS Biol.">
        <title>Sex chromosomes control vertical transmission of feminizing Wolbachia symbionts in an isopod.</title>
        <authorList>
            <person name="Becking T."/>
            <person name="Chebbi M.A."/>
            <person name="Giraud I."/>
            <person name="Moumen B."/>
            <person name="Laverre T."/>
            <person name="Caubet Y."/>
            <person name="Peccoud J."/>
            <person name="Gilbert C."/>
            <person name="Cordaux R."/>
        </authorList>
    </citation>
    <scope>NUCLEOTIDE SEQUENCE [LARGE SCALE GENOMIC DNA]</scope>
    <source>
        <strain evidence="1">ANa2</strain>
        <tissue evidence="1">Whole body excluding digestive tract and cuticle</tissue>
    </source>
</reference>
<keyword evidence="2" id="KW-1185">Reference proteome</keyword>
<protein>
    <submittedName>
        <fullName evidence="1">Uncharacterized protein</fullName>
    </submittedName>
</protein>
<accession>A0A5N5TKA8</accession>
<dbReference type="Proteomes" id="UP000326759">
    <property type="component" value="Unassembled WGS sequence"/>
</dbReference>
<dbReference type="OrthoDB" id="10064773at2759"/>